<feature type="domain" description="DUF7059" evidence="5">
    <location>
        <begin position="15"/>
        <end position="97"/>
    </location>
</feature>
<evidence type="ECO:0000256" key="1">
    <source>
        <dbReference type="ARBA" id="ARBA00022603"/>
    </source>
</evidence>
<dbReference type="EC" id="2.1.1.297" evidence="6"/>
<dbReference type="CDD" id="cd02440">
    <property type="entry name" value="AdoMet_MTases"/>
    <property type="match status" value="1"/>
</dbReference>
<evidence type="ECO:0000313" key="6">
    <source>
        <dbReference type="EMBL" id="CAG7602790.1"/>
    </source>
</evidence>
<keyword evidence="3" id="KW-0949">S-adenosyl-L-methionine</keyword>
<name>A0A916NLW9_9MICO</name>
<protein>
    <submittedName>
        <fullName evidence="6">Release factor glutamine methyltransferase</fullName>
        <ecNumber evidence="6">2.1.1.297</ecNumber>
    </submittedName>
</protein>
<dbReference type="GO" id="GO:0003676">
    <property type="term" value="F:nucleic acid binding"/>
    <property type="evidence" value="ECO:0007669"/>
    <property type="project" value="InterPro"/>
</dbReference>
<dbReference type="InterPro" id="IPR052190">
    <property type="entry name" value="Euk-Arch_PrmC-MTase"/>
</dbReference>
<keyword evidence="7" id="KW-1185">Reference proteome</keyword>
<dbReference type="InterPro" id="IPR007848">
    <property type="entry name" value="Small_mtfrase_dom"/>
</dbReference>
<proteinExistence type="predicted"/>
<evidence type="ECO:0000256" key="2">
    <source>
        <dbReference type="ARBA" id="ARBA00022679"/>
    </source>
</evidence>
<reference evidence="6" key="1">
    <citation type="submission" date="2021-06" db="EMBL/GenBank/DDBJ databases">
        <authorList>
            <person name="Criscuolo A."/>
        </authorList>
    </citation>
    <scope>NUCLEOTIDE SEQUENCE</scope>
    <source>
        <strain evidence="6">CIP111803</strain>
    </source>
</reference>
<dbReference type="GO" id="GO:0032259">
    <property type="term" value="P:methylation"/>
    <property type="evidence" value="ECO:0007669"/>
    <property type="project" value="UniProtKB-KW"/>
</dbReference>
<feature type="domain" description="Methyltransferase small" evidence="4">
    <location>
        <begin position="176"/>
        <end position="261"/>
    </location>
</feature>
<dbReference type="PANTHER" id="PTHR45875">
    <property type="entry name" value="METHYLTRANSFERASE N6AMT1"/>
    <property type="match status" value="1"/>
</dbReference>
<evidence type="ECO:0000259" key="5">
    <source>
        <dbReference type="Pfam" id="PF23186"/>
    </source>
</evidence>
<dbReference type="EMBL" id="CAJVAP010000005">
    <property type="protein sequence ID" value="CAG7602790.1"/>
    <property type="molecule type" value="Genomic_DNA"/>
</dbReference>
<evidence type="ECO:0000313" key="7">
    <source>
        <dbReference type="Proteomes" id="UP000693892"/>
    </source>
</evidence>
<keyword evidence="2 6" id="KW-0808">Transferase</keyword>
<dbReference type="PANTHER" id="PTHR45875:SF1">
    <property type="entry name" value="METHYLTRANSFERASE N6AMT1"/>
    <property type="match status" value="1"/>
</dbReference>
<dbReference type="Pfam" id="PF23186">
    <property type="entry name" value="DUF7059"/>
    <property type="match status" value="1"/>
</dbReference>
<dbReference type="Pfam" id="PF05175">
    <property type="entry name" value="MTS"/>
    <property type="match status" value="1"/>
</dbReference>
<dbReference type="GO" id="GO:0102559">
    <property type="term" value="F:peptide chain release factor N(5)-glutamine methyltransferase activity"/>
    <property type="evidence" value="ECO:0007669"/>
    <property type="project" value="UniProtKB-EC"/>
</dbReference>
<dbReference type="AlphaFoldDB" id="A0A916NLW9"/>
<dbReference type="InterPro" id="IPR055487">
    <property type="entry name" value="DUF7059"/>
</dbReference>
<sequence>MNPELIDRLRGDLRAADYRAETVRALLGDAADDARLRGVFAPARRALDAREAAPLGTLVRLLLLGEVIGEQGIDEALPSLRAASALELQLITASGTARGAEAGCRAALSLNPVRVADDSRLAAPLDWWILSDLDDQLRNGPAHPDHVMGVGGATRSLIAQLPPHDAGRALDLGSADSPRSLDLGTGCGIVAMHLALRGPVVATDISERALDLARANARLNGMEHGIEFRHGDLFAPVTGERFDLIASNPPFVITPRGEASVADDPIYAYRDGGRTGDELAASVVREAPAHLAPGGVFLCLANWETPWGGDGLERVRNWIAAASDAAPSPALDAWVIERDRIDPARYAETWARDGGARPGDPEFEALMRAWLDDFAARRVVAIGLGSIRIARAERDPSAADGVGDAGEQGVTRTEQATGAYLADGGLGSRLSAAFHAGTRAARMGPAEVLATHWLRSDEVVELREHAPGEESPRAITLATTAPIERRVAADTLLAAAVGACDGELSLGQIADALASVLEVDADAVAEALVADARELAWLGMLAPVDR</sequence>
<evidence type="ECO:0000256" key="3">
    <source>
        <dbReference type="ARBA" id="ARBA00022691"/>
    </source>
</evidence>
<dbReference type="PROSITE" id="PS00092">
    <property type="entry name" value="N6_MTASE"/>
    <property type="match status" value="1"/>
</dbReference>
<gene>
    <name evidence="6" type="primary">prmC_1</name>
    <name evidence="6" type="ORF">LEUCIP111803_00590</name>
</gene>
<keyword evidence="1 6" id="KW-0489">Methyltransferase</keyword>
<comment type="caution">
    <text evidence="6">The sequence shown here is derived from an EMBL/GenBank/DDBJ whole genome shotgun (WGS) entry which is preliminary data.</text>
</comment>
<dbReference type="RefSeq" id="WP_218114211.1">
    <property type="nucleotide sequence ID" value="NZ_CAJVAP010000005.1"/>
</dbReference>
<accession>A0A916NLW9</accession>
<evidence type="ECO:0000259" key="4">
    <source>
        <dbReference type="Pfam" id="PF05175"/>
    </source>
</evidence>
<dbReference type="GO" id="GO:0035657">
    <property type="term" value="C:eRF1 methyltransferase complex"/>
    <property type="evidence" value="ECO:0007669"/>
    <property type="project" value="TreeGrafter"/>
</dbReference>
<dbReference type="Proteomes" id="UP000693892">
    <property type="component" value="Unassembled WGS sequence"/>
</dbReference>
<dbReference type="InterPro" id="IPR002052">
    <property type="entry name" value="DNA_methylase_N6_adenine_CS"/>
</dbReference>
<organism evidence="6 7">
    <name type="scientific">Leucobacter soli</name>
    <dbReference type="NCBI Taxonomy" id="2812850"/>
    <lineage>
        <taxon>Bacteria</taxon>
        <taxon>Bacillati</taxon>
        <taxon>Actinomycetota</taxon>
        <taxon>Actinomycetes</taxon>
        <taxon>Micrococcales</taxon>
        <taxon>Microbacteriaceae</taxon>
        <taxon>Leucobacter</taxon>
    </lineage>
</organism>